<evidence type="ECO:0000313" key="2">
    <source>
        <dbReference type="EMBL" id="MCT8329139.1"/>
    </source>
</evidence>
<name>A0ABT2NJP3_9RHOB</name>
<gene>
    <name evidence="2" type="ORF">N5I32_06410</name>
</gene>
<feature type="region of interest" description="Disordered" evidence="1">
    <location>
        <begin position="70"/>
        <end position="91"/>
    </location>
</feature>
<organism evidence="2 3">
    <name type="scientific">Albidovulum sediminis</name>
    <dbReference type="NCBI Taxonomy" id="3066345"/>
    <lineage>
        <taxon>Bacteria</taxon>
        <taxon>Pseudomonadati</taxon>
        <taxon>Pseudomonadota</taxon>
        <taxon>Alphaproteobacteria</taxon>
        <taxon>Rhodobacterales</taxon>
        <taxon>Paracoccaceae</taxon>
        <taxon>Albidovulum</taxon>
    </lineage>
</organism>
<evidence type="ECO:0000256" key="1">
    <source>
        <dbReference type="SAM" id="MobiDB-lite"/>
    </source>
</evidence>
<sequence length="91" mass="9537">MEMSKADPKGLVRESYAIEGITLGECRSIFVDWALSIAPGTDPREALRVLIATYGPGRADHPMTGVLEAGLSEAPSAARRGGRAGRLGARG</sequence>
<dbReference type="RefSeq" id="WP_261495950.1">
    <property type="nucleotide sequence ID" value="NZ_JAOCQF010000001.1"/>
</dbReference>
<evidence type="ECO:0000313" key="3">
    <source>
        <dbReference type="Proteomes" id="UP001205601"/>
    </source>
</evidence>
<keyword evidence="3" id="KW-1185">Reference proteome</keyword>
<dbReference type="Proteomes" id="UP001205601">
    <property type="component" value="Unassembled WGS sequence"/>
</dbReference>
<accession>A0ABT2NJP3</accession>
<protein>
    <recommendedName>
        <fullName evidence="4">MmgE/PrpD family protein</fullName>
    </recommendedName>
</protein>
<proteinExistence type="predicted"/>
<dbReference type="EMBL" id="JAOCQF010000001">
    <property type="protein sequence ID" value="MCT8329139.1"/>
    <property type="molecule type" value="Genomic_DNA"/>
</dbReference>
<reference evidence="3" key="1">
    <citation type="submission" date="2023-07" db="EMBL/GenBank/DDBJ databases">
        <title>Defluviimonas sediminis sp. nov., isolated from mangrove sediment.</title>
        <authorList>
            <person name="Liu L."/>
            <person name="Li J."/>
            <person name="Huang Y."/>
            <person name="Pan J."/>
            <person name="Li M."/>
        </authorList>
    </citation>
    <scope>NUCLEOTIDE SEQUENCE [LARGE SCALE GENOMIC DNA]</scope>
    <source>
        <strain evidence="3">FT324</strain>
    </source>
</reference>
<comment type="caution">
    <text evidence="2">The sequence shown here is derived from an EMBL/GenBank/DDBJ whole genome shotgun (WGS) entry which is preliminary data.</text>
</comment>
<evidence type="ECO:0008006" key="4">
    <source>
        <dbReference type="Google" id="ProtNLM"/>
    </source>
</evidence>